<gene>
    <name evidence="2" type="ORF">PRZ48_002512</name>
</gene>
<reference evidence="2 3" key="1">
    <citation type="journal article" date="2023" name="G3 (Bethesda)">
        <title>A chromosome-level genome assembly of Zasmidium syzygii isolated from banana leaves.</title>
        <authorList>
            <person name="van Westerhoven A.C."/>
            <person name="Mehrabi R."/>
            <person name="Talebi R."/>
            <person name="Steentjes M.B.F."/>
            <person name="Corcolon B."/>
            <person name="Chong P.A."/>
            <person name="Kema G.H.J."/>
            <person name="Seidl M.F."/>
        </authorList>
    </citation>
    <scope>NUCLEOTIDE SEQUENCE [LARGE SCALE GENOMIC DNA]</scope>
    <source>
        <strain evidence="2 3">P124</strain>
    </source>
</reference>
<organism evidence="2 3">
    <name type="scientific">Zasmidium cellare</name>
    <name type="common">Wine cellar mold</name>
    <name type="synonym">Racodium cellare</name>
    <dbReference type="NCBI Taxonomy" id="395010"/>
    <lineage>
        <taxon>Eukaryota</taxon>
        <taxon>Fungi</taxon>
        <taxon>Dikarya</taxon>
        <taxon>Ascomycota</taxon>
        <taxon>Pezizomycotina</taxon>
        <taxon>Dothideomycetes</taxon>
        <taxon>Dothideomycetidae</taxon>
        <taxon>Mycosphaerellales</taxon>
        <taxon>Mycosphaerellaceae</taxon>
        <taxon>Zasmidium</taxon>
    </lineage>
</organism>
<comment type="caution">
    <text evidence="2">The sequence shown here is derived from an EMBL/GenBank/DDBJ whole genome shotgun (WGS) entry which is preliminary data.</text>
</comment>
<name>A0ABR0F5X0_ZASCE</name>
<feature type="compositionally biased region" description="Polar residues" evidence="1">
    <location>
        <begin position="1"/>
        <end position="11"/>
    </location>
</feature>
<proteinExistence type="predicted"/>
<dbReference type="EMBL" id="JAXOVC010000001">
    <property type="protein sequence ID" value="KAK4508773.1"/>
    <property type="molecule type" value="Genomic_DNA"/>
</dbReference>
<sequence length="159" mass="16973">MVNTPGRSQRSIRPGYSSPLPNIDDMSDDSDLASLQDLSQEATDNTDNTNNTNTNTNAQNEEDEDFILVPRDSNPHTPAATAPNRATSLSPMLQRDAVESALHPDPQWDVTPPSLRRTFQGGVRAPATPNSGDGLSPAREVGGRDAPFAETSAEYVGVG</sequence>
<evidence type="ECO:0000313" key="3">
    <source>
        <dbReference type="Proteomes" id="UP001305779"/>
    </source>
</evidence>
<evidence type="ECO:0000256" key="1">
    <source>
        <dbReference type="SAM" id="MobiDB-lite"/>
    </source>
</evidence>
<accession>A0ABR0F5X0</accession>
<feature type="region of interest" description="Disordered" evidence="1">
    <location>
        <begin position="1"/>
        <end position="91"/>
    </location>
</feature>
<feature type="compositionally biased region" description="Low complexity" evidence="1">
    <location>
        <begin position="32"/>
        <end position="59"/>
    </location>
</feature>
<protein>
    <submittedName>
        <fullName evidence="2">Uncharacterized protein</fullName>
    </submittedName>
</protein>
<dbReference type="Proteomes" id="UP001305779">
    <property type="component" value="Unassembled WGS sequence"/>
</dbReference>
<evidence type="ECO:0000313" key="2">
    <source>
        <dbReference type="EMBL" id="KAK4508773.1"/>
    </source>
</evidence>
<feature type="region of interest" description="Disordered" evidence="1">
    <location>
        <begin position="103"/>
        <end position="159"/>
    </location>
</feature>
<keyword evidence="3" id="KW-1185">Reference proteome</keyword>